<keyword evidence="4" id="KW-0812">Transmembrane</keyword>
<dbReference type="GO" id="GO:0048018">
    <property type="term" value="F:receptor ligand activity"/>
    <property type="evidence" value="ECO:0007669"/>
    <property type="project" value="TreeGrafter"/>
</dbReference>
<name>A0AAV1NHT3_SCOSC</name>
<evidence type="ECO:0000313" key="6">
    <source>
        <dbReference type="Proteomes" id="UP001314229"/>
    </source>
</evidence>
<dbReference type="GO" id="GO:0005615">
    <property type="term" value="C:extracellular space"/>
    <property type="evidence" value="ECO:0007669"/>
    <property type="project" value="TreeGrafter"/>
</dbReference>
<dbReference type="InterPro" id="IPR020350">
    <property type="entry name" value="Chemokine-like_TAFA"/>
</dbReference>
<gene>
    <name evidence="5" type="ORF">FSCOSCO3_A008918</name>
</gene>
<dbReference type="PANTHER" id="PTHR31770">
    <property type="entry name" value="CHEMOKINE-LIKE PROTEIN TAFA FAMILY MEMBER"/>
    <property type="match status" value="1"/>
</dbReference>
<dbReference type="InterPro" id="IPR051743">
    <property type="entry name" value="TAFA_chemokine-like"/>
</dbReference>
<dbReference type="Proteomes" id="UP001314229">
    <property type="component" value="Unassembled WGS sequence"/>
</dbReference>
<keyword evidence="4" id="KW-1133">Transmembrane helix</keyword>
<organism evidence="5 6">
    <name type="scientific">Scomber scombrus</name>
    <name type="common">Atlantic mackerel</name>
    <name type="synonym">Scomber vernalis</name>
    <dbReference type="NCBI Taxonomy" id="13677"/>
    <lineage>
        <taxon>Eukaryota</taxon>
        <taxon>Metazoa</taxon>
        <taxon>Chordata</taxon>
        <taxon>Craniata</taxon>
        <taxon>Vertebrata</taxon>
        <taxon>Euteleostomi</taxon>
        <taxon>Actinopterygii</taxon>
        <taxon>Neopterygii</taxon>
        <taxon>Teleostei</taxon>
        <taxon>Neoteleostei</taxon>
        <taxon>Acanthomorphata</taxon>
        <taxon>Pelagiaria</taxon>
        <taxon>Scombriformes</taxon>
        <taxon>Scombridae</taxon>
        <taxon>Scomber</taxon>
    </lineage>
</organism>
<comment type="caution">
    <text evidence="5">The sequence shown here is derived from an EMBL/GenBank/DDBJ whole genome shotgun (WGS) entry which is preliminary data.</text>
</comment>
<keyword evidence="2" id="KW-0732">Signal</keyword>
<evidence type="ECO:0000256" key="2">
    <source>
        <dbReference type="ARBA" id="ARBA00022729"/>
    </source>
</evidence>
<dbReference type="Pfam" id="PF12020">
    <property type="entry name" value="TAFA"/>
    <property type="match status" value="1"/>
</dbReference>
<reference evidence="5 6" key="1">
    <citation type="submission" date="2024-01" db="EMBL/GenBank/DDBJ databases">
        <authorList>
            <person name="Alioto T."/>
            <person name="Alioto T."/>
            <person name="Gomez Garrido J."/>
        </authorList>
    </citation>
    <scope>NUCLEOTIDE SEQUENCE [LARGE SCALE GENOMIC DNA]</scope>
</reference>
<keyword evidence="6" id="KW-1185">Reference proteome</keyword>
<evidence type="ECO:0000313" key="5">
    <source>
        <dbReference type="EMBL" id="CAK6958673.1"/>
    </source>
</evidence>
<keyword evidence="4" id="KW-0472">Membrane</keyword>
<feature type="transmembrane region" description="Helical" evidence="4">
    <location>
        <begin position="130"/>
        <end position="151"/>
    </location>
</feature>
<evidence type="ECO:0000256" key="1">
    <source>
        <dbReference type="ARBA" id="ARBA00006101"/>
    </source>
</evidence>
<evidence type="ECO:0000256" key="3">
    <source>
        <dbReference type="SAM" id="MobiDB-lite"/>
    </source>
</evidence>
<dbReference type="GO" id="GO:0014016">
    <property type="term" value="P:neuroblast differentiation"/>
    <property type="evidence" value="ECO:0007669"/>
    <property type="project" value="TreeGrafter"/>
</dbReference>
<protein>
    <submittedName>
        <fullName evidence="5">Chemokine-like protein TAFA-1 isoform X1</fullName>
    </submittedName>
</protein>
<comment type="similarity">
    <text evidence="1">Belongs to the TAFA family.</text>
</comment>
<dbReference type="PANTHER" id="PTHR31770:SF2">
    <property type="entry name" value="CHEMOKINE-LIKE PROTEIN TAFA-1"/>
    <property type="match status" value="1"/>
</dbReference>
<sequence length="369" mass="40886">MACKEQAEVIAAADMVQDALWYDTCVGERTEAHTISTASQWGDAAKSRQSSHSTGAFRCPREKETTSEEGKLAPCQHKIGVLLTENRQRLKEGEEKRPACLSPVSTPRPAFTVSRRTYQLVRIVELSSRLILGLNMSWLLAMWISLGFLLLCQATLYQTIQQHHVARPGRTDILTLEGGTCEVIAAHRCCNKNRIEERSQTVKCSCLPGKVAGTTRNKPSCVDASIVIGKWWCEMEPCLEGEECKTLPDNSGWMCSSGNKIKTTRHRSLKKKKNGFPYFVVMSKTVKGQVVEEQKGHRWSCTDWPCSAPALSHHHVPSPNHPTISPPGGPDQGSADSLGRNYDLQFKQVTPTKPAEGLTALRCITPWTS</sequence>
<evidence type="ECO:0000256" key="4">
    <source>
        <dbReference type="SAM" id="Phobius"/>
    </source>
</evidence>
<feature type="compositionally biased region" description="Basic and acidic residues" evidence="3">
    <location>
        <begin position="59"/>
        <end position="70"/>
    </location>
</feature>
<dbReference type="GO" id="GO:1902692">
    <property type="term" value="P:regulation of neuroblast proliferation"/>
    <property type="evidence" value="ECO:0007669"/>
    <property type="project" value="TreeGrafter"/>
</dbReference>
<dbReference type="AlphaFoldDB" id="A0AAV1NHT3"/>
<dbReference type="EMBL" id="CAWUFR010000035">
    <property type="protein sequence ID" value="CAK6958673.1"/>
    <property type="molecule type" value="Genomic_DNA"/>
</dbReference>
<feature type="region of interest" description="Disordered" evidence="3">
    <location>
        <begin position="312"/>
        <end position="339"/>
    </location>
</feature>
<proteinExistence type="inferred from homology"/>
<feature type="region of interest" description="Disordered" evidence="3">
    <location>
        <begin position="41"/>
        <end position="70"/>
    </location>
</feature>
<accession>A0AAV1NHT3</accession>